<evidence type="ECO:0000313" key="7">
    <source>
        <dbReference type="EMBL" id="EOX94437.1"/>
    </source>
</evidence>
<reference evidence="7 8" key="1">
    <citation type="journal article" date="2013" name="Genome Biol.">
        <title>The genome sequence of the most widely cultivated cacao type and its use to identify candidate genes regulating pod color.</title>
        <authorList>
            <person name="Motamayor J.C."/>
            <person name="Mockaitis K."/>
            <person name="Schmutz J."/>
            <person name="Haiminen N."/>
            <person name="Iii D.L."/>
            <person name="Cornejo O."/>
            <person name="Findley S.D."/>
            <person name="Zheng P."/>
            <person name="Utro F."/>
            <person name="Royaert S."/>
            <person name="Saski C."/>
            <person name="Jenkins J."/>
            <person name="Podicheti R."/>
            <person name="Zhao M."/>
            <person name="Scheffler B.E."/>
            <person name="Stack J.C."/>
            <person name="Feltus F.A."/>
            <person name="Mustiga G.M."/>
            <person name="Amores F."/>
            <person name="Phillips W."/>
            <person name="Marelli J.P."/>
            <person name="May G.D."/>
            <person name="Shapiro H."/>
            <person name="Ma J."/>
            <person name="Bustamante C.D."/>
            <person name="Schnell R.J."/>
            <person name="Main D."/>
            <person name="Gilbert D."/>
            <person name="Parida L."/>
            <person name="Kuhn D.N."/>
        </authorList>
    </citation>
    <scope>NUCLEOTIDE SEQUENCE [LARGE SCALE GENOMIC DNA]</scope>
    <source>
        <strain evidence="8">cv. Matina 1-6</strain>
    </source>
</reference>
<feature type="domain" description="RING-type" evidence="6">
    <location>
        <begin position="486"/>
        <end position="525"/>
    </location>
</feature>
<dbReference type="Pfam" id="PF13920">
    <property type="entry name" value="zf-C3HC4_3"/>
    <property type="match status" value="1"/>
</dbReference>
<dbReference type="PROSITE" id="PS50297">
    <property type="entry name" value="ANK_REP_REGION"/>
    <property type="match status" value="2"/>
</dbReference>
<keyword evidence="8" id="KW-1185">Reference proteome</keyword>
<dbReference type="SMART" id="SM00248">
    <property type="entry name" value="ANK"/>
    <property type="match status" value="3"/>
</dbReference>
<dbReference type="PANTHER" id="PTHR24166">
    <property type="entry name" value="ROLLING PEBBLES, ISOFORM B"/>
    <property type="match status" value="1"/>
</dbReference>
<feature type="region of interest" description="Disordered" evidence="5">
    <location>
        <begin position="359"/>
        <end position="413"/>
    </location>
</feature>
<proteinExistence type="predicted"/>
<evidence type="ECO:0000313" key="8">
    <source>
        <dbReference type="Proteomes" id="UP000026915"/>
    </source>
</evidence>
<organism evidence="7 8">
    <name type="scientific">Theobroma cacao</name>
    <name type="common">Cacao</name>
    <name type="synonym">Cocoa</name>
    <dbReference type="NCBI Taxonomy" id="3641"/>
    <lineage>
        <taxon>Eukaryota</taxon>
        <taxon>Viridiplantae</taxon>
        <taxon>Streptophyta</taxon>
        <taxon>Embryophyta</taxon>
        <taxon>Tracheophyta</taxon>
        <taxon>Spermatophyta</taxon>
        <taxon>Magnoliopsida</taxon>
        <taxon>eudicotyledons</taxon>
        <taxon>Gunneridae</taxon>
        <taxon>Pentapetalae</taxon>
        <taxon>rosids</taxon>
        <taxon>malvids</taxon>
        <taxon>Malvales</taxon>
        <taxon>Malvaceae</taxon>
        <taxon>Byttnerioideae</taxon>
        <taxon>Theobroma</taxon>
    </lineage>
</organism>
<gene>
    <name evidence="7" type="ORF">TCM_004021</name>
</gene>
<keyword evidence="4" id="KW-0863">Zinc-finger</keyword>
<dbReference type="AlphaFoldDB" id="A0A061DPT2"/>
<dbReference type="InterPro" id="IPR036770">
    <property type="entry name" value="Ankyrin_rpt-contain_sf"/>
</dbReference>
<dbReference type="CDD" id="cd23129">
    <property type="entry name" value="RING-HC_XBAT35-like"/>
    <property type="match status" value="1"/>
</dbReference>
<name>A0A061DPT2_THECC</name>
<keyword evidence="2 3" id="KW-0040">ANK repeat</keyword>
<evidence type="ECO:0000259" key="6">
    <source>
        <dbReference type="PROSITE" id="PS50089"/>
    </source>
</evidence>
<keyword evidence="4" id="KW-0479">Metal-binding</keyword>
<dbReference type="InterPro" id="IPR013083">
    <property type="entry name" value="Znf_RING/FYVE/PHD"/>
</dbReference>
<sequence>MGQKLDTMGDQQSKDELLYQAASAGNVDAIKALCREGAAIEWIDRDGKTPLIVACMNPELIHVVKTLIEMGANVNAYRPGRNAGTPLHHAAKRGLEQTVKLLLSHGANTLLRNDDCHTPLEVARIKGCTNVVRAIENHICCFCGWLREFRGPGFLGGFAPQLLSRKMVHSRSWVVIIPCGSGNPMKPPRFELAIYSTLQDAQPHIVIALWKAKIEEPKFHQSDPSLAIVDQTSNFLELNPFFFCGYFFPVKTRYKLASGNEGDKQQLQWLYGACKGIPQVIPSATDLDTQNSSAATARQTAAEPAELDNNQSSGAIRANGWENSAHIERYNGWVPAVGQAHSASSNTGWMDGPARKDYNGWGASDSRPAGKQSHHVQTLGDHSRWMDGPTNKDYNDWGVADSRPSGEQSHHVQNLADPSPLVQTSAVYVTDSSAPSAPPIPKDVLDEGLIHYPSIDPNPADLPVSVTTGYGASANDVKEQGGSSSCIICWEAPIEGACIPCGHMAGCMSCLNEVKAKNGLCPVCRGKIDQVIRLYAV</sequence>
<dbReference type="PANTHER" id="PTHR24166:SF50">
    <property type="entry name" value="E3 UBIQUITIN-PROTEIN LIGASE XBOS34-RELATED"/>
    <property type="match status" value="1"/>
</dbReference>
<dbReference type="OMA" id="ENHICYF"/>
<evidence type="ECO:0000256" key="4">
    <source>
        <dbReference type="PROSITE-ProRule" id="PRU00175"/>
    </source>
</evidence>
<protein>
    <submittedName>
        <fullName evidence="7">XB3 in, putative isoform 1</fullName>
    </submittedName>
</protein>
<dbReference type="Gene3D" id="3.30.40.10">
    <property type="entry name" value="Zinc/RING finger domain, C3HC4 (zinc finger)"/>
    <property type="match status" value="1"/>
</dbReference>
<dbReference type="InParanoid" id="A0A061DPT2"/>
<feature type="repeat" description="ANK" evidence="3">
    <location>
        <begin position="46"/>
        <end position="79"/>
    </location>
</feature>
<dbReference type="InterPro" id="IPR001841">
    <property type="entry name" value="Znf_RING"/>
</dbReference>
<dbReference type="HOGENOM" id="CLU_027253_2_0_1"/>
<evidence type="ECO:0000256" key="3">
    <source>
        <dbReference type="PROSITE-ProRule" id="PRU00023"/>
    </source>
</evidence>
<accession>A0A061DPT2</accession>
<dbReference type="PROSITE" id="PS50089">
    <property type="entry name" value="ZF_RING_2"/>
    <property type="match status" value="1"/>
</dbReference>
<dbReference type="Gramene" id="EOX94437">
    <property type="protein sequence ID" value="EOX94437"/>
    <property type="gene ID" value="TCM_004021"/>
</dbReference>
<keyword evidence="4" id="KW-0862">Zinc</keyword>
<feature type="compositionally biased region" description="Low complexity" evidence="5">
    <location>
        <begin position="294"/>
        <end position="304"/>
    </location>
</feature>
<dbReference type="STRING" id="3641.A0A061DPT2"/>
<evidence type="ECO:0000256" key="5">
    <source>
        <dbReference type="SAM" id="MobiDB-lite"/>
    </source>
</evidence>
<evidence type="ECO:0000256" key="1">
    <source>
        <dbReference type="ARBA" id="ARBA00022737"/>
    </source>
</evidence>
<dbReference type="eggNOG" id="ENOG502QQ81">
    <property type="taxonomic scope" value="Eukaryota"/>
</dbReference>
<feature type="region of interest" description="Disordered" evidence="5">
    <location>
        <begin position="287"/>
        <end position="316"/>
    </location>
</feature>
<dbReference type="EMBL" id="CM001879">
    <property type="protein sequence ID" value="EOX94437.1"/>
    <property type="molecule type" value="Genomic_DNA"/>
</dbReference>
<dbReference type="Pfam" id="PF12796">
    <property type="entry name" value="Ank_2"/>
    <property type="match status" value="2"/>
</dbReference>
<feature type="repeat" description="ANK" evidence="3">
    <location>
        <begin position="82"/>
        <end position="114"/>
    </location>
</feature>
<dbReference type="Gene3D" id="1.25.40.20">
    <property type="entry name" value="Ankyrin repeat-containing domain"/>
    <property type="match status" value="1"/>
</dbReference>
<keyword evidence="1" id="KW-0677">Repeat</keyword>
<dbReference type="Proteomes" id="UP000026915">
    <property type="component" value="Chromosome 1"/>
</dbReference>
<dbReference type="SUPFAM" id="SSF48403">
    <property type="entry name" value="Ankyrin repeat"/>
    <property type="match status" value="1"/>
</dbReference>
<dbReference type="SUPFAM" id="SSF57850">
    <property type="entry name" value="RING/U-box"/>
    <property type="match status" value="1"/>
</dbReference>
<dbReference type="PROSITE" id="PS50088">
    <property type="entry name" value="ANK_REPEAT"/>
    <property type="match status" value="2"/>
</dbReference>
<dbReference type="GO" id="GO:0008270">
    <property type="term" value="F:zinc ion binding"/>
    <property type="evidence" value="ECO:0007669"/>
    <property type="project" value="UniProtKB-KW"/>
</dbReference>
<evidence type="ECO:0000256" key="2">
    <source>
        <dbReference type="ARBA" id="ARBA00023043"/>
    </source>
</evidence>
<dbReference type="InterPro" id="IPR002110">
    <property type="entry name" value="Ankyrin_rpt"/>
</dbReference>
<dbReference type="InterPro" id="IPR050889">
    <property type="entry name" value="Dendritic_Spine_Reg/Scaffold"/>
</dbReference>